<dbReference type="Proteomes" id="UP001159363">
    <property type="component" value="Chromosome 2"/>
</dbReference>
<sequence length="125" mass="14743">MAKVLNEWSRKMVRAEPDNIRRRMERERRKAERPPIIRRSRNFINQMVQEDRRTTLKLLEVHSSVHMALRGALSMNIVENRKHGMKTSQVTNTQKVEDVSAGSVMETIFWDIHGVWCDCECECMS</sequence>
<organism evidence="1 2">
    <name type="scientific">Dryococelus australis</name>
    <dbReference type="NCBI Taxonomy" id="614101"/>
    <lineage>
        <taxon>Eukaryota</taxon>
        <taxon>Metazoa</taxon>
        <taxon>Ecdysozoa</taxon>
        <taxon>Arthropoda</taxon>
        <taxon>Hexapoda</taxon>
        <taxon>Insecta</taxon>
        <taxon>Pterygota</taxon>
        <taxon>Neoptera</taxon>
        <taxon>Polyneoptera</taxon>
        <taxon>Phasmatodea</taxon>
        <taxon>Verophasmatodea</taxon>
        <taxon>Anareolatae</taxon>
        <taxon>Phasmatidae</taxon>
        <taxon>Eurycanthinae</taxon>
        <taxon>Dryococelus</taxon>
    </lineage>
</organism>
<reference evidence="1 2" key="1">
    <citation type="submission" date="2023-02" db="EMBL/GenBank/DDBJ databases">
        <title>LHISI_Scaffold_Assembly.</title>
        <authorList>
            <person name="Stuart O.P."/>
            <person name="Cleave R."/>
            <person name="Magrath M.J.L."/>
            <person name="Mikheyev A.S."/>
        </authorList>
    </citation>
    <scope>NUCLEOTIDE SEQUENCE [LARGE SCALE GENOMIC DNA]</scope>
    <source>
        <strain evidence="1">Daus_M_001</strain>
        <tissue evidence="1">Leg muscle</tissue>
    </source>
</reference>
<evidence type="ECO:0000313" key="2">
    <source>
        <dbReference type="Proteomes" id="UP001159363"/>
    </source>
</evidence>
<dbReference type="EMBL" id="JARBHB010000002">
    <property type="protein sequence ID" value="KAJ8892853.1"/>
    <property type="molecule type" value="Genomic_DNA"/>
</dbReference>
<comment type="caution">
    <text evidence="1">The sequence shown here is derived from an EMBL/GenBank/DDBJ whole genome shotgun (WGS) entry which is preliminary data.</text>
</comment>
<keyword evidence="2" id="KW-1185">Reference proteome</keyword>
<name>A0ABQ9IAC8_9NEOP</name>
<accession>A0ABQ9IAC8</accession>
<evidence type="ECO:0000313" key="1">
    <source>
        <dbReference type="EMBL" id="KAJ8892853.1"/>
    </source>
</evidence>
<protein>
    <submittedName>
        <fullName evidence="1">Uncharacterized protein</fullName>
    </submittedName>
</protein>
<proteinExistence type="predicted"/>
<gene>
    <name evidence="1" type="ORF">PR048_005434</name>
</gene>